<dbReference type="Proteomes" id="UP001176940">
    <property type="component" value="Unassembled WGS sequence"/>
</dbReference>
<gene>
    <name evidence="1" type="ORF">RIMI_LOCUS14741832</name>
</gene>
<accession>A0ABN9M100</accession>
<proteinExistence type="predicted"/>
<dbReference type="InterPro" id="IPR038980">
    <property type="entry name" value="ATM_plant"/>
</dbReference>
<dbReference type="PANTHER" id="PTHR37079:SF4">
    <property type="entry name" value="SERINE_THREONINE-PROTEIN KINASE ATM"/>
    <property type="match status" value="1"/>
</dbReference>
<dbReference type="EMBL" id="CAUEEQ010038523">
    <property type="protein sequence ID" value="CAJ0954489.1"/>
    <property type="molecule type" value="Genomic_DNA"/>
</dbReference>
<dbReference type="PANTHER" id="PTHR37079">
    <property type="entry name" value="SERINE/THREONINE-PROTEIN KINASE ATM"/>
    <property type="match status" value="1"/>
</dbReference>
<comment type="caution">
    <text evidence="1">The sequence shown here is derived from an EMBL/GenBank/DDBJ whole genome shotgun (WGS) entry which is preliminary data.</text>
</comment>
<name>A0ABN9M100_9NEOB</name>
<reference evidence="1" key="1">
    <citation type="submission" date="2023-07" db="EMBL/GenBank/DDBJ databases">
        <authorList>
            <person name="Stuckert A."/>
        </authorList>
    </citation>
    <scope>NUCLEOTIDE SEQUENCE</scope>
</reference>
<evidence type="ECO:0000313" key="2">
    <source>
        <dbReference type="Proteomes" id="UP001176940"/>
    </source>
</evidence>
<protein>
    <submittedName>
        <fullName evidence="1">Uncharacterized protein</fullName>
    </submittedName>
</protein>
<evidence type="ECO:0000313" key="1">
    <source>
        <dbReference type="EMBL" id="CAJ0954489.1"/>
    </source>
</evidence>
<keyword evidence="2" id="KW-1185">Reference proteome</keyword>
<organism evidence="1 2">
    <name type="scientific">Ranitomeya imitator</name>
    <name type="common">mimic poison frog</name>
    <dbReference type="NCBI Taxonomy" id="111125"/>
    <lineage>
        <taxon>Eukaryota</taxon>
        <taxon>Metazoa</taxon>
        <taxon>Chordata</taxon>
        <taxon>Craniata</taxon>
        <taxon>Vertebrata</taxon>
        <taxon>Euteleostomi</taxon>
        <taxon>Amphibia</taxon>
        <taxon>Batrachia</taxon>
        <taxon>Anura</taxon>
        <taxon>Neobatrachia</taxon>
        <taxon>Hyloidea</taxon>
        <taxon>Dendrobatidae</taxon>
        <taxon>Dendrobatinae</taxon>
        <taxon>Ranitomeya</taxon>
    </lineage>
</organism>
<sequence length="536" mass="58903">MKNSSAAMDYFGNFLDWQRVARTNCVIAPSDLSVSAEDAEDTATLTVERGTELHLMSSFNEITVPPNVPDLAPCKEASSPCLTVQQSIRKKLELDLLTVSEQLLNSYSSETTPPESLVRCASLLTGVLACYCHAEVISEDEACQSSLFQKAKMLMQCVGESTSIVKGRLGEEPKIVSLGALISQCLSCVCSCTKTGPARFSADLFLRLLTTRMLTDLCEICRHLVTNNGTTAEAVDADPIDIDREARMDIEDQGDADFFGDHSSNEATENIESGELQNITGAVSPLSEEHLTKPEMVLSQTLQFLCFCASTAISHNVNFRPSDIRRRLLNLIDTSLDTSRPLHLRVSGEENQARWSSNHLNRTSLAQTYMLLQLLNDLPVKDVALPIDDVNILLKSVPDVCSAYRRDQEVCSAILRNLLPLVRCLGQDEEDTEEKSDAEGQLLSVIYAFWHLTKDGKYTAAVRVALVNSMKTLIEVDPHSKWTIFTVGETDLTVRDAFSEFLADPHQQVRMLAAQAANSSSDGVTSLGHITSVENS</sequence>